<evidence type="ECO:0000313" key="16">
    <source>
        <dbReference type="Proteomes" id="UP000293142"/>
    </source>
</evidence>
<keyword evidence="8 13" id="KW-0812">Transmembrane</keyword>
<dbReference type="Gene3D" id="1.10.3730.20">
    <property type="match status" value="2"/>
</dbReference>
<dbReference type="InterPro" id="IPR000620">
    <property type="entry name" value="EamA_dom"/>
</dbReference>
<feature type="transmembrane region" description="Helical" evidence="13">
    <location>
        <begin position="31"/>
        <end position="49"/>
    </location>
</feature>
<comment type="caution">
    <text evidence="15">The sequence shown here is derived from an EMBL/GenBank/DDBJ whole genome shotgun (WGS) entry which is preliminary data.</text>
</comment>
<dbReference type="GO" id="GO:0009103">
    <property type="term" value="P:lipopolysaccharide biosynthetic process"/>
    <property type="evidence" value="ECO:0007669"/>
    <property type="project" value="UniProtKB-KW"/>
</dbReference>
<evidence type="ECO:0000256" key="8">
    <source>
        <dbReference type="ARBA" id="ARBA00022692"/>
    </source>
</evidence>
<accession>A0A4Q9DS64</accession>
<evidence type="ECO:0000259" key="14">
    <source>
        <dbReference type="Pfam" id="PF00892"/>
    </source>
</evidence>
<evidence type="ECO:0000256" key="9">
    <source>
        <dbReference type="ARBA" id="ARBA00022985"/>
    </source>
</evidence>
<dbReference type="OrthoDB" id="157232at2"/>
<comment type="subcellular location">
    <subcellularLocation>
        <location evidence="1">Cell membrane</location>
        <topology evidence="1">Multi-pass membrane protein</topology>
    </subcellularLocation>
</comment>
<dbReference type="SUPFAM" id="SSF103481">
    <property type="entry name" value="Multidrug resistance efflux transporter EmrE"/>
    <property type="match status" value="2"/>
</dbReference>
<keyword evidence="3" id="KW-0813">Transport</keyword>
<dbReference type="RefSeq" id="WP_131013960.1">
    <property type="nucleotide sequence ID" value="NZ_SIRE01000009.1"/>
</dbReference>
<dbReference type="Proteomes" id="UP000293142">
    <property type="component" value="Unassembled WGS sequence"/>
</dbReference>
<feature type="transmembrane region" description="Helical" evidence="13">
    <location>
        <begin position="178"/>
        <end position="197"/>
    </location>
</feature>
<gene>
    <name evidence="15" type="ORF">EYB31_13970</name>
</gene>
<keyword evidence="7" id="KW-0441">Lipid A biosynthesis</keyword>
<evidence type="ECO:0000313" key="15">
    <source>
        <dbReference type="EMBL" id="TBL78604.1"/>
    </source>
</evidence>
<feature type="transmembrane region" description="Helical" evidence="13">
    <location>
        <begin position="266"/>
        <end position="284"/>
    </location>
</feature>
<evidence type="ECO:0000256" key="10">
    <source>
        <dbReference type="ARBA" id="ARBA00022989"/>
    </source>
</evidence>
<sequence length="285" mass="31137">MFAAALILVLASGMTHSIWNLFTKRSTKRVVFLWSLHSLSCICLLPYLIRELTTVSFPLHVYLMMLLSGGVQGCYIWLLNKTYAYGDMSQVYPFSRGTAAALIPLVSLAVFHERISWLGCIGLGIIIAGLFILSGAARIRTWTASNRKALLYAVSVGICITSYTLIDKTIIGAGFSPIALIEISNIGSVLVLTAPALSSMANLKQEWRINWKTIVLGSILSPGSYVLFLYAMKLAPLSHIAPVREISTVFGTLLGIFLLKESQGRIRIIMSACITCGIITLSLWG</sequence>
<keyword evidence="10 13" id="KW-1133">Transmembrane helix</keyword>
<dbReference type="GO" id="GO:0022857">
    <property type="term" value="F:transmembrane transporter activity"/>
    <property type="evidence" value="ECO:0007669"/>
    <property type="project" value="InterPro"/>
</dbReference>
<keyword evidence="11" id="KW-0443">Lipid metabolism</keyword>
<feature type="domain" description="EamA" evidence="14">
    <location>
        <begin position="148"/>
        <end position="282"/>
    </location>
</feature>
<keyword evidence="12 13" id="KW-0472">Membrane</keyword>
<dbReference type="GO" id="GO:0005886">
    <property type="term" value="C:plasma membrane"/>
    <property type="evidence" value="ECO:0007669"/>
    <property type="project" value="UniProtKB-SubCell"/>
</dbReference>
<evidence type="ECO:0000256" key="13">
    <source>
        <dbReference type="SAM" id="Phobius"/>
    </source>
</evidence>
<evidence type="ECO:0000256" key="3">
    <source>
        <dbReference type="ARBA" id="ARBA00022448"/>
    </source>
</evidence>
<dbReference type="AlphaFoldDB" id="A0A4Q9DS64"/>
<keyword evidence="9" id="KW-0448">Lipopolysaccharide biosynthesis</keyword>
<evidence type="ECO:0000256" key="11">
    <source>
        <dbReference type="ARBA" id="ARBA00023098"/>
    </source>
</evidence>
<keyword evidence="5" id="KW-0444">Lipid biosynthesis</keyword>
<keyword evidence="4" id="KW-1003">Cell membrane</keyword>
<dbReference type="InterPro" id="IPR037185">
    <property type="entry name" value="EmrE-like"/>
</dbReference>
<comment type="similarity">
    <text evidence="2">Belongs to the EamA transporter family.</text>
</comment>
<evidence type="ECO:0000256" key="7">
    <source>
        <dbReference type="ARBA" id="ARBA00022556"/>
    </source>
</evidence>
<dbReference type="EMBL" id="SIRE01000009">
    <property type="protein sequence ID" value="TBL78604.1"/>
    <property type="molecule type" value="Genomic_DNA"/>
</dbReference>
<evidence type="ECO:0000256" key="2">
    <source>
        <dbReference type="ARBA" id="ARBA00007362"/>
    </source>
</evidence>
<feature type="transmembrane region" description="Helical" evidence="13">
    <location>
        <begin position="61"/>
        <end position="79"/>
    </location>
</feature>
<dbReference type="Pfam" id="PF00892">
    <property type="entry name" value="EamA"/>
    <property type="match status" value="1"/>
</dbReference>
<feature type="transmembrane region" description="Helical" evidence="13">
    <location>
        <begin position="115"/>
        <end position="137"/>
    </location>
</feature>
<evidence type="ECO:0000256" key="5">
    <source>
        <dbReference type="ARBA" id="ARBA00022516"/>
    </source>
</evidence>
<feature type="transmembrane region" description="Helical" evidence="13">
    <location>
        <begin position="209"/>
        <end position="231"/>
    </location>
</feature>
<evidence type="ECO:0000256" key="4">
    <source>
        <dbReference type="ARBA" id="ARBA00022475"/>
    </source>
</evidence>
<evidence type="ECO:0000256" key="6">
    <source>
        <dbReference type="ARBA" id="ARBA00022519"/>
    </source>
</evidence>
<reference evidence="15 16" key="1">
    <citation type="submission" date="2019-02" db="EMBL/GenBank/DDBJ databases">
        <title>Paenibacillus sp. nov., isolated from surface-sterilized tissue of Thalictrum simplex L.</title>
        <authorList>
            <person name="Tuo L."/>
        </authorList>
    </citation>
    <scope>NUCLEOTIDE SEQUENCE [LARGE SCALE GENOMIC DNA]</scope>
    <source>
        <strain evidence="15 16">N2SHLJ1</strain>
    </source>
</reference>
<name>A0A4Q9DS64_9BACL</name>
<evidence type="ECO:0000256" key="12">
    <source>
        <dbReference type="ARBA" id="ARBA00023136"/>
    </source>
</evidence>
<feature type="transmembrane region" description="Helical" evidence="13">
    <location>
        <begin position="237"/>
        <end position="259"/>
    </location>
</feature>
<feature type="transmembrane region" description="Helical" evidence="13">
    <location>
        <begin position="149"/>
        <end position="166"/>
    </location>
</feature>
<dbReference type="InterPro" id="IPR000390">
    <property type="entry name" value="Small_drug/metabolite_transptr"/>
</dbReference>
<dbReference type="PANTHER" id="PTHR30561">
    <property type="entry name" value="SMR FAMILY PROTON-DEPENDENT DRUG EFFLUX TRANSPORTER SUGE"/>
    <property type="match status" value="1"/>
</dbReference>
<proteinExistence type="inferred from homology"/>
<protein>
    <submittedName>
        <fullName evidence="15">LuxR family transcriptional regulator</fullName>
    </submittedName>
</protein>
<keyword evidence="16" id="KW-1185">Reference proteome</keyword>
<organism evidence="15 16">
    <name type="scientific">Paenibacillus thalictri</name>
    <dbReference type="NCBI Taxonomy" id="2527873"/>
    <lineage>
        <taxon>Bacteria</taxon>
        <taxon>Bacillati</taxon>
        <taxon>Bacillota</taxon>
        <taxon>Bacilli</taxon>
        <taxon>Bacillales</taxon>
        <taxon>Paenibacillaceae</taxon>
        <taxon>Paenibacillus</taxon>
    </lineage>
</organism>
<evidence type="ECO:0000256" key="1">
    <source>
        <dbReference type="ARBA" id="ARBA00004651"/>
    </source>
</evidence>
<keyword evidence="6" id="KW-0997">Cell inner membrane</keyword>
<dbReference type="PANTHER" id="PTHR30561:SF1">
    <property type="entry name" value="MULTIDRUG TRANSPORTER EMRE"/>
    <property type="match status" value="1"/>
</dbReference>